<comment type="caution">
    <text evidence="1">The sequence shown here is derived from an EMBL/GenBank/DDBJ whole genome shotgun (WGS) entry which is preliminary data.</text>
</comment>
<dbReference type="SUPFAM" id="SSF53850">
    <property type="entry name" value="Periplasmic binding protein-like II"/>
    <property type="match status" value="1"/>
</dbReference>
<organism evidence="1 2">
    <name type="scientific">Aromatoleum diolicum</name>
    <dbReference type="NCBI Taxonomy" id="75796"/>
    <lineage>
        <taxon>Bacteria</taxon>
        <taxon>Pseudomonadati</taxon>
        <taxon>Pseudomonadota</taxon>
        <taxon>Betaproteobacteria</taxon>
        <taxon>Rhodocyclales</taxon>
        <taxon>Rhodocyclaceae</taxon>
        <taxon>Aromatoleum</taxon>
    </lineage>
</organism>
<dbReference type="Gene3D" id="3.40.190.10">
    <property type="entry name" value="Periplasmic binding protein-like II"/>
    <property type="match status" value="1"/>
</dbReference>
<reference evidence="1 2" key="1">
    <citation type="submission" date="2019-12" db="EMBL/GenBank/DDBJ databases">
        <title>Comparative genomics gives insights into the taxonomy of the Azoarcus-Aromatoleum group and reveals separate origins of nif in the plant-associated Azoarcus and non-plant-associated Aromatoleum sub-groups.</title>
        <authorList>
            <person name="Lafos M."/>
            <person name="Maluk M."/>
            <person name="Batista M."/>
            <person name="Junghare M."/>
            <person name="Carmona M."/>
            <person name="Faoro H."/>
            <person name="Cruz L.M."/>
            <person name="Battistoni F."/>
            <person name="De Souza E."/>
            <person name="Pedrosa F."/>
            <person name="Chen W.-M."/>
            <person name="Poole P.S."/>
            <person name="Dixon R.A."/>
            <person name="James E.K."/>
        </authorList>
    </citation>
    <scope>NUCLEOTIDE SEQUENCE [LARGE SCALE GENOMIC DNA]</scope>
    <source>
        <strain evidence="1 2">22Lin</strain>
    </source>
</reference>
<proteinExistence type="predicted"/>
<name>A0ABX1Q639_9RHOO</name>
<evidence type="ECO:0000313" key="1">
    <source>
        <dbReference type="EMBL" id="NMG73834.1"/>
    </source>
</evidence>
<dbReference type="Proteomes" id="UP000648984">
    <property type="component" value="Unassembled WGS sequence"/>
</dbReference>
<evidence type="ECO:0008006" key="3">
    <source>
        <dbReference type="Google" id="ProtNLM"/>
    </source>
</evidence>
<gene>
    <name evidence="1" type="ORF">GPA25_03585</name>
</gene>
<accession>A0ABX1Q639</accession>
<protein>
    <recommendedName>
        <fullName evidence="3">Phosphate ABC transporter substrate-binding protein</fullName>
    </recommendedName>
</protein>
<sequence length="125" mass="13774">MAPCALAQIVIVSGAQSPLPELTRTQVEQFYLGRAHSLPDGVAVTLADLPASPLRDRFYQNLTGKNPGQIRAHWSRMVFTGRALPPQEAADIAQLRQWLNSIPNMIGYMPSAEADSRVRVLLRLP</sequence>
<dbReference type="EMBL" id="WTVQ01000004">
    <property type="protein sequence ID" value="NMG73834.1"/>
    <property type="molecule type" value="Genomic_DNA"/>
</dbReference>
<evidence type="ECO:0000313" key="2">
    <source>
        <dbReference type="Proteomes" id="UP000648984"/>
    </source>
</evidence>
<keyword evidence="2" id="KW-1185">Reference proteome</keyword>